<dbReference type="InterPro" id="IPR042287">
    <property type="entry name" value="FhaA_N_sf"/>
</dbReference>
<evidence type="ECO:0000313" key="2">
    <source>
        <dbReference type="EMBL" id="GAF88929.1"/>
    </source>
</evidence>
<sequence length="105" mass="11657">MSTLEDKLGRLESRLQNIFEGSAERLFPTTTPPKKLAHSLIEAMQDGIQPGAKDGLFAPNQFIVQVDPEQADRWQTNPEFLDKLTTMLGETAIEEGISFKSAPII</sequence>
<organism evidence="2">
    <name type="scientific">marine sediment metagenome</name>
    <dbReference type="NCBI Taxonomy" id="412755"/>
    <lineage>
        <taxon>unclassified sequences</taxon>
        <taxon>metagenomes</taxon>
        <taxon>ecological metagenomes</taxon>
    </lineage>
</organism>
<accession>X0T6U6</accession>
<proteinExistence type="predicted"/>
<dbReference type="EMBL" id="BARS01017940">
    <property type="protein sequence ID" value="GAF88929.1"/>
    <property type="molecule type" value="Genomic_DNA"/>
</dbReference>
<feature type="non-terminal residue" evidence="2">
    <location>
        <position position="105"/>
    </location>
</feature>
<protein>
    <recommendedName>
        <fullName evidence="1">FhaA N-terminal domain-containing protein</fullName>
    </recommendedName>
</protein>
<feature type="domain" description="FhaA N-terminal" evidence="1">
    <location>
        <begin position="8"/>
        <end position="103"/>
    </location>
</feature>
<gene>
    <name evidence="2" type="ORF">S01H1_29274</name>
</gene>
<dbReference type="Gene3D" id="3.30.2320.60">
    <property type="entry name" value="FhaA, phosphopeptide-binding domain (DUF3662)"/>
    <property type="match status" value="1"/>
</dbReference>
<dbReference type="InterPro" id="IPR022128">
    <property type="entry name" value="FhaA_N"/>
</dbReference>
<name>X0T6U6_9ZZZZ</name>
<comment type="caution">
    <text evidence="2">The sequence shown here is derived from an EMBL/GenBank/DDBJ whole genome shotgun (WGS) entry which is preliminary data.</text>
</comment>
<reference evidence="2" key="1">
    <citation type="journal article" date="2014" name="Front. Microbiol.">
        <title>High frequency of phylogenetically diverse reductive dehalogenase-homologous genes in deep subseafloor sedimentary metagenomes.</title>
        <authorList>
            <person name="Kawai M."/>
            <person name="Futagami T."/>
            <person name="Toyoda A."/>
            <person name="Takaki Y."/>
            <person name="Nishi S."/>
            <person name="Hori S."/>
            <person name="Arai W."/>
            <person name="Tsubouchi T."/>
            <person name="Morono Y."/>
            <person name="Uchiyama I."/>
            <person name="Ito T."/>
            <person name="Fujiyama A."/>
            <person name="Inagaki F."/>
            <person name="Takami H."/>
        </authorList>
    </citation>
    <scope>NUCLEOTIDE SEQUENCE</scope>
    <source>
        <strain evidence="2">Expedition CK06-06</strain>
    </source>
</reference>
<dbReference type="Pfam" id="PF12401">
    <property type="entry name" value="FhaA_N"/>
    <property type="match status" value="1"/>
</dbReference>
<dbReference type="AlphaFoldDB" id="X0T6U6"/>
<evidence type="ECO:0000259" key="1">
    <source>
        <dbReference type="Pfam" id="PF12401"/>
    </source>
</evidence>